<feature type="non-terminal residue" evidence="1">
    <location>
        <position position="1"/>
    </location>
</feature>
<protein>
    <submittedName>
        <fullName evidence="1">Uncharacterized protein</fullName>
    </submittedName>
</protein>
<name>X1QHK4_9ZZZZ</name>
<dbReference type="AlphaFoldDB" id="X1QHK4"/>
<accession>X1QHK4</accession>
<organism evidence="1">
    <name type="scientific">marine sediment metagenome</name>
    <dbReference type="NCBI Taxonomy" id="412755"/>
    <lineage>
        <taxon>unclassified sequences</taxon>
        <taxon>metagenomes</taxon>
        <taxon>ecological metagenomes</taxon>
    </lineage>
</organism>
<comment type="caution">
    <text evidence="1">The sequence shown here is derived from an EMBL/GenBank/DDBJ whole genome shotgun (WGS) entry which is preliminary data.</text>
</comment>
<reference evidence="1" key="1">
    <citation type="journal article" date="2014" name="Front. Microbiol.">
        <title>High frequency of phylogenetically diverse reductive dehalogenase-homologous genes in deep subseafloor sedimentary metagenomes.</title>
        <authorList>
            <person name="Kawai M."/>
            <person name="Futagami T."/>
            <person name="Toyoda A."/>
            <person name="Takaki Y."/>
            <person name="Nishi S."/>
            <person name="Hori S."/>
            <person name="Arai W."/>
            <person name="Tsubouchi T."/>
            <person name="Morono Y."/>
            <person name="Uchiyama I."/>
            <person name="Ito T."/>
            <person name="Fujiyama A."/>
            <person name="Inagaki F."/>
            <person name="Takami H."/>
        </authorList>
    </citation>
    <scope>NUCLEOTIDE SEQUENCE</scope>
    <source>
        <strain evidence="1">Expedition CK06-06</strain>
    </source>
</reference>
<gene>
    <name evidence="1" type="ORF">S06H3_66473</name>
</gene>
<dbReference type="EMBL" id="BARV01045321">
    <property type="protein sequence ID" value="GAI67718.1"/>
    <property type="molecule type" value="Genomic_DNA"/>
</dbReference>
<proteinExistence type="predicted"/>
<evidence type="ECO:0000313" key="1">
    <source>
        <dbReference type="EMBL" id="GAI67718.1"/>
    </source>
</evidence>
<sequence length="29" mass="3723">YFYNLTDFLNFIDLTEDGRRSLNRDYWFK</sequence>